<dbReference type="OrthoDB" id="9816519at2"/>
<dbReference type="Proteomes" id="UP000248168">
    <property type="component" value="Unassembled WGS sequence"/>
</dbReference>
<sequence length="393" mass="42707">MNATVNHHRLIPFGLGVLGSALLMAQHEWHWGTVAAAAGFLGLGFLAGMKLSVDRDRMVAAALRDREVQELQARDAAIDQVNAIMQKLASQVIAVWGKQIESSRTKMEEAFVGLTVRFAEIVQKLHDAVESSRTVVGAAADQQGRNGLVVMLSSTEARLNTIVTALSEARQDKEHLLNETRKMVEVIRELRQMAAEVEGIADQTNLLALNAAIESARAGEAGRSFAVVADEVRKLSTRAGENGKRINSKVEMINRAILSSTAMVESSAERDTRALEFSMAKIREVLDEFGSAVKGLEQSTGLLQQETERISLEVSEALVQLQSQDRVNQVLMHVQTNIDQLCSKLVPPHGLLQSEDVVEVAGALRSSYTMEEEMTAHGGGAPAQAKAAEITFF</sequence>
<dbReference type="PANTHER" id="PTHR32089:SF112">
    <property type="entry name" value="LYSOZYME-LIKE PROTEIN-RELATED"/>
    <property type="match status" value="1"/>
</dbReference>
<dbReference type="InterPro" id="IPR004089">
    <property type="entry name" value="MCPsignal_dom"/>
</dbReference>
<gene>
    <name evidence="6" type="ORF">NITLEN_20638</name>
</gene>
<evidence type="ECO:0000313" key="7">
    <source>
        <dbReference type="Proteomes" id="UP000248168"/>
    </source>
</evidence>
<keyword evidence="4" id="KW-0472">Membrane</keyword>
<evidence type="ECO:0000256" key="1">
    <source>
        <dbReference type="ARBA" id="ARBA00023224"/>
    </source>
</evidence>
<dbReference type="GO" id="GO:0016020">
    <property type="term" value="C:membrane"/>
    <property type="evidence" value="ECO:0007669"/>
    <property type="project" value="InterPro"/>
</dbReference>
<feature type="transmembrane region" description="Helical" evidence="4">
    <location>
        <begin position="29"/>
        <end position="48"/>
    </location>
</feature>
<keyword evidence="4" id="KW-0812">Transmembrane</keyword>
<dbReference type="AlphaFoldDB" id="A0A330L589"/>
<dbReference type="GO" id="GO:0006935">
    <property type="term" value="P:chemotaxis"/>
    <property type="evidence" value="ECO:0007669"/>
    <property type="project" value="InterPro"/>
</dbReference>
<protein>
    <submittedName>
        <fullName evidence="6">Putative Methyl-accepting chemotaxis protein</fullName>
    </submittedName>
</protein>
<keyword evidence="4" id="KW-1133">Transmembrane helix</keyword>
<dbReference type="SMART" id="SM00283">
    <property type="entry name" value="MA"/>
    <property type="match status" value="1"/>
</dbReference>
<dbReference type="GO" id="GO:0004888">
    <property type="term" value="F:transmembrane signaling receptor activity"/>
    <property type="evidence" value="ECO:0007669"/>
    <property type="project" value="InterPro"/>
</dbReference>
<dbReference type="InParanoid" id="A0A330L589"/>
<dbReference type="EMBL" id="OUNR01000012">
    <property type="protein sequence ID" value="SPP64998.1"/>
    <property type="molecule type" value="Genomic_DNA"/>
</dbReference>
<evidence type="ECO:0000256" key="4">
    <source>
        <dbReference type="SAM" id="Phobius"/>
    </source>
</evidence>
<reference evidence="7" key="1">
    <citation type="submission" date="2018-04" db="EMBL/GenBank/DDBJ databases">
        <authorList>
            <person name="Lucker S."/>
            <person name="Sakoula D."/>
        </authorList>
    </citation>
    <scope>NUCLEOTIDE SEQUENCE [LARGE SCALE GENOMIC DNA]</scope>
</reference>
<evidence type="ECO:0000256" key="3">
    <source>
        <dbReference type="PROSITE-ProRule" id="PRU00284"/>
    </source>
</evidence>
<dbReference type="SUPFAM" id="SSF58104">
    <property type="entry name" value="Methyl-accepting chemotaxis protein (MCP) signaling domain"/>
    <property type="match status" value="1"/>
</dbReference>
<evidence type="ECO:0000313" key="6">
    <source>
        <dbReference type="EMBL" id="SPP64998.1"/>
    </source>
</evidence>
<dbReference type="PRINTS" id="PR00260">
    <property type="entry name" value="CHEMTRNSDUCR"/>
</dbReference>
<dbReference type="GO" id="GO:0007165">
    <property type="term" value="P:signal transduction"/>
    <property type="evidence" value="ECO:0007669"/>
    <property type="project" value="UniProtKB-KW"/>
</dbReference>
<accession>A0A330L589</accession>
<keyword evidence="1 3" id="KW-0807">Transducer</keyword>
<evidence type="ECO:0000256" key="2">
    <source>
        <dbReference type="ARBA" id="ARBA00029447"/>
    </source>
</evidence>
<dbReference type="Gene3D" id="1.10.287.950">
    <property type="entry name" value="Methyl-accepting chemotaxis protein"/>
    <property type="match status" value="1"/>
</dbReference>
<organism evidence="6 7">
    <name type="scientific">Nitrospira lenta</name>
    <dbReference type="NCBI Taxonomy" id="1436998"/>
    <lineage>
        <taxon>Bacteria</taxon>
        <taxon>Pseudomonadati</taxon>
        <taxon>Nitrospirota</taxon>
        <taxon>Nitrospiria</taxon>
        <taxon>Nitrospirales</taxon>
        <taxon>Nitrospiraceae</taxon>
        <taxon>Nitrospira</taxon>
    </lineage>
</organism>
<dbReference type="Pfam" id="PF00015">
    <property type="entry name" value="MCPsignal"/>
    <property type="match status" value="1"/>
</dbReference>
<evidence type="ECO:0000259" key="5">
    <source>
        <dbReference type="PROSITE" id="PS50111"/>
    </source>
</evidence>
<dbReference type="InterPro" id="IPR004090">
    <property type="entry name" value="Chemotax_Me-accpt_rcpt"/>
</dbReference>
<proteinExistence type="inferred from homology"/>
<keyword evidence="7" id="KW-1185">Reference proteome</keyword>
<feature type="domain" description="Methyl-accepting transducer" evidence="5">
    <location>
        <begin position="159"/>
        <end position="325"/>
    </location>
</feature>
<dbReference type="PANTHER" id="PTHR32089">
    <property type="entry name" value="METHYL-ACCEPTING CHEMOTAXIS PROTEIN MCPB"/>
    <property type="match status" value="1"/>
</dbReference>
<comment type="similarity">
    <text evidence="2">Belongs to the methyl-accepting chemotaxis (MCP) protein family.</text>
</comment>
<dbReference type="PROSITE" id="PS50111">
    <property type="entry name" value="CHEMOTAXIS_TRANSDUC_2"/>
    <property type="match status" value="1"/>
</dbReference>
<name>A0A330L589_9BACT</name>